<dbReference type="AlphaFoldDB" id="A0A438MNW4"/>
<feature type="transmembrane region" description="Helical" evidence="1">
    <location>
        <begin position="213"/>
        <end position="232"/>
    </location>
</feature>
<evidence type="ECO:0000313" key="3">
    <source>
        <dbReference type="Proteomes" id="UP000284824"/>
    </source>
</evidence>
<evidence type="ECO:0000256" key="1">
    <source>
        <dbReference type="SAM" id="Phobius"/>
    </source>
</evidence>
<keyword evidence="3" id="KW-1185">Reference proteome</keyword>
<dbReference type="RefSeq" id="WP_127939977.1">
    <property type="nucleotide sequence ID" value="NZ_SAUN01000001.1"/>
</dbReference>
<dbReference type="Proteomes" id="UP000284824">
    <property type="component" value="Unassembled WGS sequence"/>
</dbReference>
<gene>
    <name evidence="2" type="ORF">EDD27_10499</name>
</gene>
<feature type="transmembrane region" description="Helical" evidence="1">
    <location>
        <begin position="123"/>
        <end position="141"/>
    </location>
</feature>
<feature type="transmembrane region" description="Helical" evidence="1">
    <location>
        <begin position="81"/>
        <end position="103"/>
    </location>
</feature>
<keyword evidence="1" id="KW-0812">Transmembrane</keyword>
<feature type="transmembrane region" description="Helical" evidence="1">
    <location>
        <begin position="153"/>
        <end position="179"/>
    </location>
</feature>
<keyword evidence="1" id="KW-1133">Transmembrane helix</keyword>
<keyword evidence="1" id="KW-0472">Membrane</keyword>
<feature type="transmembrane region" description="Helical" evidence="1">
    <location>
        <begin position="310"/>
        <end position="331"/>
    </location>
</feature>
<evidence type="ECO:0000313" key="2">
    <source>
        <dbReference type="EMBL" id="RVX47562.1"/>
    </source>
</evidence>
<sequence length="558" mass="58094">MPQTRRAGAACALLGLVLGCLSLGPALGWGFVLVQDMVFVPEPRFSRFTFGLAGGAPRVVPSDAVVTAVAAVLPAELVQKAVLLGVFALGCAGAGLLVPSAALGPRLVAGAFYVWNPYVAERLLMGQWALLLGYAGLPWVVRAARGRRGLAVAMVPAAVGGFAAMAVTAITVIPSAWYARSGERSGQRAVTPEGHVSATADHSRHGRRIADTALAAGVVLAFSLPWLVPALARPEALNGDGVGVDAFAARADGPFGTVGSLLSLGGVWNADAVPAGYDTPVAALARFVLVLAGIAAVARARDLPGRAGLAMAAAVGFAIACLGVTAAGRAALRWLVEFWGGFAVLRDAQQFVAPLALLAAVGLGLLAARAAAEGGRLMRAGVSLLVLAPVAALPTLAWGVFGRLEAVEYPRGWFEARAAILADAAPGDVLVLPFESYRRFPWNGGRAVLDPAQRFFAAPGREVVANDSVRVGSMVVAAEDRRAREVERVLDGSSPDLAAAGFRYVVVDAGTAEERDRFARWTQRATLVVDRPELQLYRFQAPATLAPRLITPLDQRLY</sequence>
<reference evidence="2 3" key="1">
    <citation type="submission" date="2019-01" db="EMBL/GenBank/DDBJ databases">
        <title>Sequencing the genomes of 1000 actinobacteria strains.</title>
        <authorList>
            <person name="Klenk H.-P."/>
        </authorList>
    </citation>
    <scope>NUCLEOTIDE SEQUENCE [LARGE SCALE GENOMIC DNA]</scope>
    <source>
        <strain evidence="2 3">DSM 43925</strain>
    </source>
</reference>
<protein>
    <recommendedName>
        <fullName evidence="4">4-amino-4-deoxy-L-arabinose transferase-like glycosyltransferase</fullName>
    </recommendedName>
</protein>
<name>A0A438MNW4_9ACTN</name>
<accession>A0A438MNW4</accession>
<comment type="caution">
    <text evidence="2">The sequence shown here is derived from an EMBL/GenBank/DDBJ whole genome shotgun (WGS) entry which is preliminary data.</text>
</comment>
<evidence type="ECO:0008006" key="4">
    <source>
        <dbReference type="Google" id="ProtNLM"/>
    </source>
</evidence>
<dbReference type="EMBL" id="SAUN01000001">
    <property type="protein sequence ID" value="RVX47562.1"/>
    <property type="molecule type" value="Genomic_DNA"/>
</dbReference>
<feature type="transmembrane region" description="Helical" evidence="1">
    <location>
        <begin position="281"/>
        <end position="298"/>
    </location>
</feature>
<dbReference type="OrthoDB" id="3463898at2"/>
<feature type="transmembrane region" description="Helical" evidence="1">
    <location>
        <begin position="380"/>
        <end position="401"/>
    </location>
</feature>
<feature type="transmembrane region" description="Helical" evidence="1">
    <location>
        <begin position="351"/>
        <end position="368"/>
    </location>
</feature>
<dbReference type="PROSITE" id="PS51257">
    <property type="entry name" value="PROKAR_LIPOPROTEIN"/>
    <property type="match status" value="1"/>
</dbReference>
<organism evidence="2 3">
    <name type="scientific">Nonomuraea polychroma</name>
    <dbReference type="NCBI Taxonomy" id="46176"/>
    <lineage>
        <taxon>Bacteria</taxon>
        <taxon>Bacillati</taxon>
        <taxon>Actinomycetota</taxon>
        <taxon>Actinomycetes</taxon>
        <taxon>Streptosporangiales</taxon>
        <taxon>Streptosporangiaceae</taxon>
        <taxon>Nonomuraea</taxon>
    </lineage>
</organism>
<proteinExistence type="predicted"/>